<reference evidence="1" key="2">
    <citation type="journal article" date="2023" name="Proc. Natl. Acad. Sci. U.S.A.">
        <title>A global phylogenomic analysis of the shiitake genus Lentinula.</title>
        <authorList>
            <person name="Sierra-Patev S."/>
            <person name="Min B."/>
            <person name="Naranjo-Ortiz M."/>
            <person name="Looney B."/>
            <person name="Konkel Z."/>
            <person name="Slot J.C."/>
            <person name="Sakamoto Y."/>
            <person name="Steenwyk J.L."/>
            <person name="Rokas A."/>
            <person name="Carro J."/>
            <person name="Camarero S."/>
            <person name="Ferreira P."/>
            <person name="Molpeceres G."/>
            <person name="Ruiz-Duenas F.J."/>
            <person name="Serrano A."/>
            <person name="Henrissat B."/>
            <person name="Drula E."/>
            <person name="Hughes K.W."/>
            <person name="Mata J.L."/>
            <person name="Ishikawa N.K."/>
            <person name="Vargas-Isla R."/>
            <person name="Ushijima S."/>
            <person name="Smith C.A."/>
            <person name="Donoghue J."/>
            <person name="Ahrendt S."/>
            <person name="Andreopoulos W."/>
            <person name="He G."/>
            <person name="LaButti K."/>
            <person name="Lipzen A."/>
            <person name="Ng V."/>
            <person name="Riley R."/>
            <person name="Sandor L."/>
            <person name="Barry K."/>
            <person name="Martinez A.T."/>
            <person name="Xiao Y."/>
            <person name="Gibbons J.G."/>
            <person name="Terashima K."/>
            <person name="Grigoriev I.V."/>
            <person name="Hibbett D."/>
        </authorList>
    </citation>
    <scope>NUCLEOTIDE SEQUENCE</scope>
    <source>
        <strain evidence="1">ET3784</strain>
    </source>
</reference>
<comment type="caution">
    <text evidence="1">The sequence shown here is derived from an EMBL/GenBank/DDBJ whole genome shotgun (WGS) entry which is preliminary data.</text>
</comment>
<organism evidence="1 2">
    <name type="scientific">Lentinula guzmanii</name>
    <dbReference type="NCBI Taxonomy" id="2804957"/>
    <lineage>
        <taxon>Eukaryota</taxon>
        <taxon>Fungi</taxon>
        <taxon>Dikarya</taxon>
        <taxon>Basidiomycota</taxon>
        <taxon>Agaricomycotina</taxon>
        <taxon>Agaricomycetes</taxon>
        <taxon>Agaricomycetidae</taxon>
        <taxon>Agaricales</taxon>
        <taxon>Marasmiineae</taxon>
        <taxon>Omphalotaceae</taxon>
        <taxon>Lentinula</taxon>
    </lineage>
</organism>
<sequence>MVTFSKQSGDQDLEEFWSYCLQALDVLRHDGMSDEEDAKENIVTGGLETTRKVRLVKTLHWRHESFKPLFEHIDKAKDVEELIFTQVGRGRLPRKRVDVVSKRDPPVGLPRSIFRQGYLETLSPYEMEDLQLAAGDFPIRVHDV</sequence>
<reference evidence="1" key="1">
    <citation type="submission" date="2022-08" db="EMBL/GenBank/DDBJ databases">
        <authorList>
            <consortium name="DOE Joint Genome Institute"/>
            <person name="Min B."/>
            <person name="Sierra-Patev S."/>
            <person name="Naranjo-Ortiz M."/>
            <person name="Looney B."/>
            <person name="Konkel Z."/>
            <person name="Slot J.C."/>
            <person name="Sakamoto Y."/>
            <person name="Steenwyk J.L."/>
            <person name="Rokas A."/>
            <person name="Carro J."/>
            <person name="Camarero S."/>
            <person name="Ferreira P."/>
            <person name="Molpeceres G."/>
            <person name="Ruiz-duenas F.J."/>
            <person name="Serrano A."/>
            <person name="Henrissat B."/>
            <person name="Drula E."/>
            <person name="Hughes K.W."/>
            <person name="Mata J.L."/>
            <person name="Ishikawa N.K."/>
            <person name="Vargas-Isla R."/>
            <person name="Ushijima S."/>
            <person name="Smith C.A."/>
            <person name="Ahrendt S."/>
            <person name="Andreopoulos W."/>
            <person name="He G."/>
            <person name="LaButti K."/>
            <person name="Lipzen A."/>
            <person name="Ng V."/>
            <person name="Riley R."/>
            <person name="Sandor L."/>
            <person name="Barry K."/>
            <person name="Martinez A.T."/>
            <person name="Xiao Y."/>
            <person name="Gibbons J.G."/>
            <person name="Terashima K."/>
            <person name="Hibbett D.S."/>
            <person name="Grigoriev I.V."/>
        </authorList>
    </citation>
    <scope>NUCLEOTIDE SEQUENCE</scope>
    <source>
        <strain evidence="1">ET3784</strain>
    </source>
</reference>
<dbReference type="AlphaFoldDB" id="A0AA38MVC2"/>
<dbReference type="Proteomes" id="UP001176059">
    <property type="component" value="Unassembled WGS sequence"/>
</dbReference>
<name>A0AA38MVC2_9AGAR</name>
<protein>
    <submittedName>
        <fullName evidence="1">Uncharacterized protein</fullName>
    </submittedName>
</protein>
<gene>
    <name evidence="1" type="ORF">DFJ43DRAFT_1008746</name>
</gene>
<evidence type="ECO:0000313" key="2">
    <source>
        <dbReference type="Proteomes" id="UP001176059"/>
    </source>
</evidence>
<accession>A0AA38MVC2</accession>
<dbReference type="EMBL" id="JANVFO010000115">
    <property type="protein sequence ID" value="KAJ3711851.1"/>
    <property type="molecule type" value="Genomic_DNA"/>
</dbReference>
<evidence type="ECO:0000313" key="1">
    <source>
        <dbReference type="EMBL" id="KAJ3711851.1"/>
    </source>
</evidence>
<keyword evidence="2" id="KW-1185">Reference proteome</keyword>
<proteinExistence type="predicted"/>